<dbReference type="SUPFAM" id="SSF52200">
    <property type="entry name" value="Toll/Interleukin receptor TIR domain"/>
    <property type="match status" value="1"/>
</dbReference>
<dbReference type="InterPro" id="IPR035897">
    <property type="entry name" value="Toll_tir_struct_dom_sf"/>
</dbReference>
<feature type="non-terminal residue" evidence="15">
    <location>
        <position position="1"/>
    </location>
</feature>
<keyword evidence="15" id="KW-0675">Receptor</keyword>
<accession>V8NM68</accession>
<organism evidence="15 16">
    <name type="scientific">Ophiophagus hannah</name>
    <name type="common">King cobra</name>
    <name type="synonym">Naja hannah</name>
    <dbReference type="NCBI Taxonomy" id="8665"/>
    <lineage>
        <taxon>Eukaryota</taxon>
        <taxon>Metazoa</taxon>
        <taxon>Chordata</taxon>
        <taxon>Craniata</taxon>
        <taxon>Vertebrata</taxon>
        <taxon>Euteleostomi</taxon>
        <taxon>Lepidosauria</taxon>
        <taxon>Squamata</taxon>
        <taxon>Bifurcata</taxon>
        <taxon>Unidentata</taxon>
        <taxon>Episquamata</taxon>
        <taxon>Toxicofera</taxon>
        <taxon>Serpentes</taxon>
        <taxon>Colubroidea</taxon>
        <taxon>Elapidae</taxon>
        <taxon>Elapinae</taxon>
        <taxon>Ophiophagus</taxon>
    </lineage>
</organism>
<dbReference type="GO" id="GO:0007165">
    <property type="term" value="P:signal transduction"/>
    <property type="evidence" value="ECO:0007669"/>
    <property type="project" value="InterPro"/>
</dbReference>
<dbReference type="SMART" id="SM00255">
    <property type="entry name" value="TIR"/>
    <property type="match status" value="1"/>
</dbReference>
<dbReference type="OrthoDB" id="1081807at2759"/>
<dbReference type="FunFam" id="2.60.120.200:FF:000012">
    <property type="entry name" value="neuronal pentraxin receptor"/>
    <property type="match status" value="1"/>
</dbReference>
<dbReference type="PANTHER" id="PTHR24373:SF261">
    <property type="entry name" value="VASORIN"/>
    <property type="match status" value="1"/>
</dbReference>
<dbReference type="Gene3D" id="3.40.50.10140">
    <property type="entry name" value="Toll/interleukin-1 receptor homology (TIR) domain"/>
    <property type="match status" value="1"/>
</dbReference>
<dbReference type="InterPro" id="IPR032675">
    <property type="entry name" value="LRR_dom_sf"/>
</dbReference>
<dbReference type="InterPro" id="IPR030476">
    <property type="entry name" value="Pentaxin_CS"/>
</dbReference>
<dbReference type="PROSITE" id="PS00289">
    <property type="entry name" value="PTX_1"/>
    <property type="match status" value="1"/>
</dbReference>
<evidence type="ECO:0000256" key="9">
    <source>
        <dbReference type="ARBA" id="ARBA00023180"/>
    </source>
</evidence>
<protein>
    <submittedName>
        <fullName evidence="15">Toll-like receptor 13</fullName>
    </submittedName>
</protein>
<feature type="domain" description="Pentraxin (PTX)" evidence="14">
    <location>
        <begin position="1202"/>
        <end position="1404"/>
    </location>
</feature>
<comment type="similarity">
    <text evidence="1">Belongs to the Toll-like receptor family.</text>
</comment>
<dbReference type="Gene3D" id="3.80.10.10">
    <property type="entry name" value="Ribonuclease Inhibitor"/>
    <property type="match status" value="5"/>
</dbReference>
<comment type="caution">
    <text evidence="11">Lacks conserved residue(s) required for the propagation of feature annotation.</text>
</comment>
<dbReference type="PRINTS" id="PR00019">
    <property type="entry name" value="LEURICHRPT"/>
</dbReference>
<feature type="compositionally biased region" description="Basic and acidic residues" evidence="12">
    <location>
        <begin position="1184"/>
        <end position="1200"/>
    </location>
</feature>
<dbReference type="InterPro" id="IPR001759">
    <property type="entry name" value="PTX_dom"/>
</dbReference>
<dbReference type="InterPro" id="IPR001611">
    <property type="entry name" value="Leu-rich_rpt"/>
</dbReference>
<gene>
    <name evidence="15" type="primary">Tlr13</name>
    <name evidence="15" type="ORF">L345_11618</name>
</gene>
<dbReference type="CDD" id="cd00152">
    <property type="entry name" value="PTX"/>
    <property type="match status" value="1"/>
</dbReference>
<evidence type="ECO:0000256" key="6">
    <source>
        <dbReference type="ARBA" id="ARBA00022837"/>
    </source>
</evidence>
<evidence type="ECO:0000256" key="12">
    <source>
        <dbReference type="SAM" id="MobiDB-lite"/>
    </source>
</evidence>
<reference evidence="15 16" key="1">
    <citation type="journal article" date="2013" name="Proc. Natl. Acad. Sci. U.S.A.">
        <title>The king cobra genome reveals dynamic gene evolution and adaptation in the snake venom system.</title>
        <authorList>
            <person name="Vonk F.J."/>
            <person name="Casewell N.R."/>
            <person name="Henkel C.V."/>
            <person name="Heimberg A.M."/>
            <person name="Jansen H.J."/>
            <person name="McCleary R.J."/>
            <person name="Kerkkamp H.M."/>
            <person name="Vos R.A."/>
            <person name="Guerreiro I."/>
            <person name="Calvete J.J."/>
            <person name="Wuster W."/>
            <person name="Woods A.E."/>
            <person name="Logan J.M."/>
            <person name="Harrison R.A."/>
            <person name="Castoe T.A."/>
            <person name="de Koning A.P."/>
            <person name="Pollock D.D."/>
            <person name="Yandell M."/>
            <person name="Calderon D."/>
            <person name="Renjifo C."/>
            <person name="Currier R.B."/>
            <person name="Salgado D."/>
            <person name="Pla D."/>
            <person name="Sanz L."/>
            <person name="Hyder A.S."/>
            <person name="Ribeiro J.M."/>
            <person name="Arntzen J.W."/>
            <person name="van den Thillart G.E."/>
            <person name="Boetzer M."/>
            <person name="Pirovano W."/>
            <person name="Dirks R.P."/>
            <person name="Spaink H.P."/>
            <person name="Duboule D."/>
            <person name="McGlinn E."/>
            <person name="Kini R.M."/>
            <person name="Richardson M.K."/>
        </authorList>
    </citation>
    <scope>NUCLEOTIDE SEQUENCE</scope>
    <source>
        <tissue evidence="15">Blood</tissue>
    </source>
</reference>
<keyword evidence="7" id="KW-0391">Immunity</keyword>
<dbReference type="SMART" id="SM00365">
    <property type="entry name" value="LRR_SD22"/>
    <property type="match status" value="9"/>
</dbReference>
<evidence type="ECO:0000259" key="13">
    <source>
        <dbReference type="PROSITE" id="PS50104"/>
    </source>
</evidence>
<evidence type="ECO:0000256" key="1">
    <source>
        <dbReference type="ARBA" id="ARBA00009634"/>
    </source>
</evidence>
<dbReference type="PANTHER" id="PTHR24373">
    <property type="entry name" value="SLIT RELATED LEUCINE-RICH REPEAT NEURONAL PROTEIN"/>
    <property type="match status" value="1"/>
</dbReference>
<dbReference type="SUPFAM" id="SSF52058">
    <property type="entry name" value="L domain-like"/>
    <property type="match status" value="2"/>
</dbReference>
<dbReference type="GO" id="GO:0045087">
    <property type="term" value="P:innate immune response"/>
    <property type="evidence" value="ECO:0007669"/>
    <property type="project" value="UniProtKB-KW"/>
</dbReference>
<dbReference type="InterPro" id="IPR003591">
    <property type="entry name" value="Leu-rich_rpt_typical-subtyp"/>
</dbReference>
<evidence type="ECO:0000256" key="3">
    <source>
        <dbReference type="ARBA" id="ARBA00022614"/>
    </source>
</evidence>
<dbReference type="InterPro" id="IPR000157">
    <property type="entry name" value="TIR_dom"/>
</dbReference>
<dbReference type="SMART" id="SM00369">
    <property type="entry name" value="LRR_TYP"/>
    <property type="match status" value="17"/>
</dbReference>
<keyword evidence="8" id="KW-1015">Disulfide bond</keyword>
<dbReference type="FunFam" id="3.80.10.10:FF:001164">
    <property type="entry name" value="GH01279p"/>
    <property type="match status" value="1"/>
</dbReference>
<dbReference type="Pfam" id="PF01582">
    <property type="entry name" value="TIR"/>
    <property type="match status" value="1"/>
</dbReference>
<evidence type="ECO:0000256" key="8">
    <source>
        <dbReference type="ARBA" id="ARBA00023157"/>
    </source>
</evidence>
<keyword evidence="2" id="KW-0399">Innate immunity</keyword>
<comment type="caution">
    <text evidence="15">The sequence shown here is derived from an EMBL/GenBank/DDBJ whole genome shotgun (WGS) entry which is preliminary data.</text>
</comment>
<feature type="compositionally biased region" description="Basic and acidic residues" evidence="12">
    <location>
        <begin position="1016"/>
        <end position="1068"/>
    </location>
</feature>
<dbReference type="EMBL" id="AZIM01003143">
    <property type="protein sequence ID" value="ETE62622.1"/>
    <property type="molecule type" value="Genomic_DNA"/>
</dbReference>
<dbReference type="Gene3D" id="2.60.120.200">
    <property type="match status" value="1"/>
</dbReference>
<keyword evidence="6" id="KW-0106">Calcium</keyword>
<proteinExistence type="inferred from homology"/>
<evidence type="ECO:0000259" key="14">
    <source>
        <dbReference type="PROSITE" id="PS51828"/>
    </source>
</evidence>
<name>V8NM68_OPHHA</name>
<feature type="compositionally biased region" description="Basic and acidic residues" evidence="12">
    <location>
        <begin position="1000"/>
        <end position="1009"/>
    </location>
</feature>
<evidence type="ECO:0000256" key="4">
    <source>
        <dbReference type="ARBA" id="ARBA00022729"/>
    </source>
</evidence>
<evidence type="ECO:0000313" key="16">
    <source>
        <dbReference type="Proteomes" id="UP000018936"/>
    </source>
</evidence>
<sequence>MKPTVNLKPAHMPNAFIIMPALNQIPLKLCTLLVLFTWIQWNVDCFGFKNCVLSPNRPGLAVCTGHAIINLNSAIASLPNVTYWLNASYNLVEMLNSTTFSHLPALLELYLDHNNISHIEPNTFQSLEGLEVLDLSWNQLTAIDPALLANLKRLCVLHLDNNKIATVHPSSFMFQLALRELILSTNKLSSFQEIAIGVKNLSQLTILDLSNNSISAPCVGPSLLNFPFLRNLSLSRNVIHSLDLSNCSFPSLQQLDLSINNMSELEAGPFQATPALTELSLDSNSLRVSELINISLPNLTMLHLSSMHPSLSTNVSVACSVFQSLPSLISLDIKHSKFSNKQLRQLGSCTNLTWLTLSTSQFRYLENKTFETFQNLKYLSMDKCKILKLSSNTWGKGLPLQTLILSRNDIAKLDEYAFAALKNLSYLDLSKNRLTNLQTKSFFGMAALRTLILQYCQITAVTRDTFTYAHKMEFLDLSFNSITRIKDYAFSRLLHVKTLLLSGNRILTVQSSAFRNLGSLKYLALDQNFIYKFSGSVFKPLKQLITLDLSYNHLFTYNKYDTPSPFQDLHSLVKLDISFQTPKLPIHTSDKFFQGLENLKFLSLKGNPSSVLSGLKFINLTNLKSLDLSEIQPGKRGSWELRSHFFQGLTNLHNLWLEDSAIPDLPEEIFSGLTSLEELDLSNNDLKNFSQEMFGRLSSLKYLDVSENPLICSCENARFQNWSISVPNVQVALLDSYYCFGPGLTNRLFADEDLSFCFENWEMYLFIATTVTILLFLFPSLIYAKLGWTFRYAFYLLRGWGYNQLHPKGRDYQYDAYISCCSHDYKWVIDNILEKLEKQHDPCFRFCFGPRDFAPGQYYIDNVQSGISRSRKTLCLVSRNYLENEWCSLEIQLACSNIYYHGYDPLVVVFKEEIPNYSPMPLDMDNGCQSNGHQRHGGAANSAGNGHRVGTLEEAKETILHLRETVVHQKEMILDQRETVRELTAKLSRCETHSRRHSEHHGNHQEEIHNHKHGHHEGGHRGHHDNGQRGHHEDAHQSHHEDGHRGHRDAGHQDLHEGHHAQENEHHQTAQPGNHEPQVGHNTHDSSHKGPTSAQVNAMEDPPNEASAAIHQMERMLKSLKERLEHLQHNWNSSTFSTSMWDTLQEKITLLEHQIHEKSNTSEHQTPSIPKAKGMRQRHISHGRTMETKPDLPGNKADKHSEHFHVDFPLRTNYMYIKIKHTLQREIFAFSICLWLKSTSSPGIGTPFSYSVPNQANEVVLIQWGNNPMELLINDKVATLPLAVNDAKWHHICVTWSTRHGIWKSYQDGVQRGSGENLAPWHPVKPGGVFILGQEQDTLGGRFDATQAFIGEMSDFNMWSYIVTPAEIYKMATCSSSIGGDLINWTENSIELHRGVIKLPYNACH</sequence>
<evidence type="ECO:0000256" key="7">
    <source>
        <dbReference type="ARBA" id="ARBA00022859"/>
    </source>
</evidence>
<feature type="domain" description="TIR" evidence="13">
    <location>
        <begin position="812"/>
        <end position="956"/>
    </location>
</feature>
<evidence type="ECO:0000256" key="5">
    <source>
        <dbReference type="ARBA" id="ARBA00022737"/>
    </source>
</evidence>
<evidence type="ECO:0000313" key="15">
    <source>
        <dbReference type="EMBL" id="ETE62622.1"/>
    </source>
</evidence>
<evidence type="ECO:0000256" key="11">
    <source>
        <dbReference type="PROSITE-ProRule" id="PRU01172"/>
    </source>
</evidence>
<feature type="region of interest" description="Disordered" evidence="12">
    <location>
        <begin position="988"/>
        <end position="1100"/>
    </location>
</feature>
<keyword evidence="5" id="KW-0677">Repeat</keyword>
<dbReference type="InterPro" id="IPR013320">
    <property type="entry name" value="ConA-like_dom_sf"/>
</dbReference>
<dbReference type="InterPro" id="IPR050328">
    <property type="entry name" value="Dev_Immune_Receptor"/>
</dbReference>
<dbReference type="Pfam" id="PF00354">
    <property type="entry name" value="Pentaxin"/>
    <property type="match status" value="1"/>
</dbReference>
<dbReference type="SMART" id="SM00159">
    <property type="entry name" value="PTX"/>
    <property type="match status" value="1"/>
</dbReference>
<dbReference type="PROSITE" id="PS50104">
    <property type="entry name" value="TIR"/>
    <property type="match status" value="1"/>
</dbReference>
<keyword evidence="4" id="KW-0732">Signal</keyword>
<keyword evidence="10" id="KW-0395">Inflammatory response</keyword>
<dbReference type="PRINTS" id="PR00895">
    <property type="entry name" value="PENTAXIN"/>
</dbReference>
<evidence type="ECO:0000256" key="2">
    <source>
        <dbReference type="ARBA" id="ARBA00022588"/>
    </source>
</evidence>
<evidence type="ECO:0000256" key="10">
    <source>
        <dbReference type="ARBA" id="ARBA00023198"/>
    </source>
</evidence>
<dbReference type="Proteomes" id="UP000018936">
    <property type="component" value="Unassembled WGS sequence"/>
</dbReference>
<feature type="region of interest" description="Disordered" evidence="12">
    <location>
        <begin position="1181"/>
        <end position="1200"/>
    </location>
</feature>
<keyword evidence="9" id="KW-0325">Glycoprotein</keyword>
<dbReference type="Pfam" id="PF13855">
    <property type="entry name" value="LRR_8"/>
    <property type="match status" value="5"/>
</dbReference>
<dbReference type="GO" id="GO:0006954">
    <property type="term" value="P:inflammatory response"/>
    <property type="evidence" value="ECO:0007669"/>
    <property type="project" value="UniProtKB-KW"/>
</dbReference>
<dbReference type="PROSITE" id="PS51828">
    <property type="entry name" value="PTX_2"/>
    <property type="match status" value="1"/>
</dbReference>
<dbReference type="PROSITE" id="PS51450">
    <property type="entry name" value="LRR"/>
    <property type="match status" value="4"/>
</dbReference>
<keyword evidence="16" id="KW-1185">Reference proteome</keyword>
<keyword evidence="3" id="KW-0433">Leucine-rich repeat</keyword>
<dbReference type="SUPFAM" id="SSF49899">
    <property type="entry name" value="Concanavalin A-like lectins/glucanases"/>
    <property type="match status" value="1"/>
</dbReference>